<feature type="domain" description="Methyltransferase type 11" evidence="1">
    <location>
        <begin position="42"/>
        <end position="129"/>
    </location>
</feature>
<evidence type="ECO:0000313" key="3">
    <source>
        <dbReference type="Proteomes" id="UP000193118"/>
    </source>
</evidence>
<dbReference type="RefSeq" id="WP_085366815.1">
    <property type="nucleotide sequence ID" value="NZ_CP059570.1"/>
</dbReference>
<dbReference type="GeneID" id="94581850"/>
<dbReference type="Pfam" id="PF08241">
    <property type="entry name" value="Methyltransf_11"/>
    <property type="match status" value="1"/>
</dbReference>
<protein>
    <recommendedName>
        <fullName evidence="1">Methyltransferase type 11 domain-containing protein</fullName>
    </recommendedName>
</protein>
<sequence length="252" mass="26760">MPNNTPSQHWQADAYARNARFVADYGTPLIDLLAPQPHERILDLGCGDGVLTQKIADTGCDTVGLDGSAELVAAARTLGLNAVQGDGQKLAFKHEFDAVFSNAALHWMTDAEAVVAGVAQALKPGGRFVGEFGGSGNIAAFQTALRQALHARGLQARECWYFPTAEAYRALLEQHGFSVPHIALFPRPTPLPTGAAGWLDTFAEPMLPAMSNAEHAAVLAEAAATAETLLPHENGQTIADYVRLRFVAVYGG</sequence>
<dbReference type="Proteomes" id="UP000193118">
    <property type="component" value="Unassembled WGS sequence"/>
</dbReference>
<proteinExistence type="predicted"/>
<reference evidence="3" key="1">
    <citation type="submission" date="2017-01" db="EMBL/GenBank/DDBJ databases">
        <authorList>
            <person name="Wolfgang W.J."/>
            <person name="Cole J."/>
            <person name="Wroblewski D."/>
            <person name="Mcginnis J."/>
            <person name="Musser K.A."/>
        </authorList>
    </citation>
    <scope>NUCLEOTIDE SEQUENCE [LARGE SCALE GENOMIC DNA]</scope>
    <source>
        <strain evidence="3">DSM 19151</strain>
    </source>
</reference>
<dbReference type="InterPro" id="IPR013216">
    <property type="entry name" value="Methyltransf_11"/>
</dbReference>
<dbReference type="InterPro" id="IPR029063">
    <property type="entry name" value="SAM-dependent_MTases_sf"/>
</dbReference>
<dbReference type="Gene3D" id="3.40.50.150">
    <property type="entry name" value="Vaccinia Virus protein VP39"/>
    <property type="match status" value="1"/>
</dbReference>
<dbReference type="OrthoDB" id="1119595at2"/>
<dbReference type="GO" id="GO:0008757">
    <property type="term" value="F:S-adenosylmethionine-dependent methyltransferase activity"/>
    <property type="evidence" value="ECO:0007669"/>
    <property type="project" value="InterPro"/>
</dbReference>
<gene>
    <name evidence="2" type="ORF">BWD09_10755</name>
</gene>
<organism evidence="2 3">
    <name type="scientific">Neisseria dentiae</name>
    <dbReference type="NCBI Taxonomy" id="194197"/>
    <lineage>
        <taxon>Bacteria</taxon>
        <taxon>Pseudomonadati</taxon>
        <taxon>Pseudomonadota</taxon>
        <taxon>Betaproteobacteria</taxon>
        <taxon>Neisseriales</taxon>
        <taxon>Neisseriaceae</taxon>
        <taxon>Neisseria</taxon>
    </lineage>
</organism>
<dbReference type="SUPFAM" id="SSF53335">
    <property type="entry name" value="S-adenosyl-L-methionine-dependent methyltransferases"/>
    <property type="match status" value="1"/>
</dbReference>
<evidence type="ECO:0000259" key="1">
    <source>
        <dbReference type="Pfam" id="PF08241"/>
    </source>
</evidence>
<dbReference type="STRING" id="194197.BWD09_10755"/>
<dbReference type="PANTHER" id="PTHR43861">
    <property type="entry name" value="TRANS-ACONITATE 2-METHYLTRANSFERASE-RELATED"/>
    <property type="match status" value="1"/>
</dbReference>
<dbReference type="EMBL" id="MTBO01000037">
    <property type="protein sequence ID" value="OSI14366.1"/>
    <property type="molecule type" value="Genomic_DNA"/>
</dbReference>
<dbReference type="PANTHER" id="PTHR43861:SF1">
    <property type="entry name" value="TRANS-ACONITATE 2-METHYLTRANSFERASE"/>
    <property type="match status" value="1"/>
</dbReference>
<name>A0A1X3D3K3_9NEIS</name>
<dbReference type="AlphaFoldDB" id="A0A1X3D3K3"/>
<keyword evidence="3" id="KW-1185">Reference proteome</keyword>
<accession>A0A1X3D3K3</accession>
<evidence type="ECO:0000313" key="2">
    <source>
        <dbReference type="EMBL" id="OSI14366.1"/>
    </source>
</evidence>
<comment type="caution">
    <text evidence="2">The sequence shown here is derived from an EMBL/GenBank/DDBJ whole genome shotgun (WGS) entry which is preliminary data.</text>
</comment>
<dbReference type="CDD" id="cd02440">
    <property type="entry name" value="AdoMet_MTases"/>
    <property type="match status" value="1"/>
</dbReference>